<reference evidence="8" key="1">
    <citation type="submission" date="2021-04" db="EMBL/GenBank/DDBJ databases">
        <authorList>
            <person name="Chebbi M.A.C M."/>
        </authorList>
    </citation>
    <scope>NUCLEOTIDE SEQUENCE</scope>
</reference>
<dbReference type="SUPFAM" id="SSF56112">
    <property type="entry name" value="Protein kinase-like (PK-like)"/>
    <property type="match status" value="1"/>
</dbReference>
<keyword evidence="8" id="KW-0648">Protein biosynthesis</keyword>
<gene>
    <name evidence="8" type="ORF">HICCMSTLAB_LOCUS7562</name>
</gene>
<feature type="compositionally biased region" description="Low complexity" evidence="6">
    <location>
        <begin position="238"/>
        <end position="254"/>
    </location>
</feature>
<comment type="caution">
    <text evidence="8">The sequence shown here is derived from an EMBL/GenBank/DDBJ whole genome shotgun (WGS) entry which is preliminary data.</text>
</comment>
<dbReference type="PANTHER" id="PTHR11042:SF187">
    <property type="entry name" value="EUKARYOTIC TRANSLATION INITIATION FACTOR 2-ALPHA KINASE 2"/>
    <property type="match status" value="1"/>
</dbReference>
<evidence type="ECO:0000256" key="6">
    <source>
        <dbReference type="SAM" id="MobiDB-lite"/>
    </source>
</evidence>
<evidence type="ECO:0000256" key="2">
    <source>
        <dbReference type="ARBA" id="ARBA00022741"/>
    </source>
</evidence>
<evidence type="ECO:0000256" key="1">
    <source>
        <dbReference type="ARBA" id="ARBA00022679"/>
    </source>
</evidence>
<feature type="compositionally biased region" description="Polar residues" evidence="6">
    <location>
        <begin position="203"/>
        <end position="212"/>
    </location>
</feature>
<evidence type="ECO:0000256" key="4">
    <source>
        <dbReference type="ARBA" id="ARBA00022840"/>
    </source>
</evidence>
<evidence type="ECO:0000259" key="7">
    <source>
        <dbReference type="PROSITE" id="PS50011"/>
    </source>
</evidence>
<evidence type="ECO:0000256" key="5">
    <source>
        <dbReference type="ARBA" id="ARBA00037982"/>
    </source>
</evidence>
<dbReference type="OrthoDB" id="1405469at2759"/>
<keyword evidence="9" id="KW-1185">Reference proteome</keyword>
<feature type="compositionally biased region" description="Low complexity" evidence="6">
    <location>
        <begin position="307"/>
        <end position="326"/>
    </location>
</feature>
<comment type="similarity">
    <text evidence="5">Belongs to the protein kinase superfamily. Ser/Thr protein kinase family. GCN2 subfamily.</text>
</comment>
<dbReference type="AlphaFoldDB" id="A0A8J2MLY9"/>
<feature type="region of interest" description="Disordered" evidence="6">
    <location>
        <begin position="227"/>
        <end position="256"/>
    </location>
</feature>
<dbReference type="GO" id="GO:0003743">
    <property type="term" value="F:translation initiation factor activity"/>
    <property type="evidence" value="ECO:0007669"/>
    <property type="project" value="UniProtKB-KW"/>
</dbReference>
<keyword evidence="2" id="KW-0547">Nucleotide-binding</keyword>
<keyword evidence="3 8" id="KW-0418">Kinase</keyword>
<dbReference type="GO" id="GO:0005634">
    <property type="term" value="C:nucleus"/>
    <property type="evidence" value="ECO:0007669"/>
    <property type="project" value="TreeGrafter"/>
</dbReference>
<dbReference type="InterPro" id="IPR011009">
    <property type="entry name" value="Kinase-like_dom_sf"/>
</dbReference>
<keyword evidence="4" id="KW-0067">ATP-binding</keyword>
<dbReference type="Proteomes" id="UP000786811">
    <property type="component" value="Unassembled WGS sequence"/>
</dbReference>
<accession>A0A8J2MLY9</accession>
<keyword evidence="8" id="KW-0396">Initiation factor</keyword>
<feature type="compositionally biased region" description="Polar residues" evidence="6">
    <location>
        <begin position="227"/>
        <end position="237"/>
    </location>
</feature>
<evidence type="ECO:0000313" key="8">
    <source>
        <dbReference type="EMBL" id="CAG5095144.1"/>
    </source>
</evidence>
<dbReference type="EMBL" id="CAJNRD030001121">
    <property type="protein sequence ID" value="CAG5095144.1"/>
    <property type="molecule type" value="Genomic_DNA"/>
</dbReference>
<keyword evidence="1" id="KW-0808">Transferase</keyword>
<dbReference type="Gene3D" id="3.30.200.20">
    <property type="entry name" value="Phosphorylase Kinase, domain 1"/>
    <property type="match status" value="1"/>
</dbReference>
<sequence length="648" mass="73086">MENEDIYNLIVKLLSNLYTPKDEQNNESNSSANAQVVPVASSSMSSTVFITLLTEICDMLKKNKKTTRDRMHSSFKDICGKLEIIDNPSDNPVSSTRYKNDFEEIKFIASGSFGNVYKARHHLDQHEYAIKKICVTREKSYKILKILEEVKTLARLQHRNIISYRNAWIENGPLENVPLIPDSGDDESTASSKNIDSHHNSRDNSPQKSSQLSNCFRKLSVRDSKESGCSSTVEIRTNGNNDSDSDGSSNSNGSKINICENNDADFHGQLKPPVINKGISRFNDKSIGNSNSSESIDSFIVFREENSNSNSNSPPSASSSKENSSNDGDKSSSEEYCIKENNIKKIDIGEINSDDGDKSSREEYCIEKNDIKKIDVGENSIEENNSNLKRNSQQVCEYKPRPDVLTLYIQMALCEQTLRKWLDKRNKANETSPESVINEIYKQILMGLQYIHSRGIVHHDIKPGNIFISTSKKLQIQIGDFGLACLSKETDGHKPVGTEMYAAPEQLNGSCDSKSDLYSLGIILVELIYPATTFMELNDIVRSLKQGKIPDSLDKQYKKYAEVIIKLLIADPNERPSADNLLEEFETNKDFIIDRLKADIEDKEKDIEFLTNLNFMLLNSLKKEKETLRGVKIKRVLGGIKDKHLKKK</sequence>
<dbReference type="InterPro" id="IPR000719">
    <property type="entry name" value="Prot_kinase_dom"/>
</dbReference>
<dbReference type="GO" id="GO:0004694">
    <property type="term" value="F:eukaryotic translation initiation factor 2alpha kinase activity"/>
    <property type="evidence" value="ECO:0007669"/>
    <property type="project" value="TreeGrafter"/>
</dbReference>
<evidence type="ECO:0000256" key="3">
    <source>
        <dbReference type="ARBA" id="ARBA00022777"/>
    </source>
</evidence>
<organism evidence="8 9">
    <name type="scientific">Cotesia congregata</name>
    <name type="common">Parasitoid wasp</name>
    <name type="synonym">Apanteles congregatus</name>
    <dbReference type="NCBI Taxonomy" id="51543"/>
    <lineage>
        <taxon>Eukaryota</taxon>
        <taxon>Metazoa</taxon>
        <taxon>Ecdysozoa</taxon>
        <taxon>Arthropoda</taxon>
        <taxon>Hexapoda</taxon>
        <taxon>Insecta</taxon>
        <taxon>Pterygota</taxon>
        <taxon>Neoptera</taxon>
        <taxon>Endopterygota</taxon>
        <taxon>Hymenoptera</taxon>
        <taxon>Apocrita</taxon>
        <taxon>Ichneumonoidea</taxon>
        <taxon>Braconidae</taxon>
        <taxon>Microgastrinae</taxon>
        <taxon>Cotesia</taxon>
    </lineage>
</organism>
<name>A0A8J2MLY9_COTCN</name>
<dbReference type="PANTHER" id="PTHR11042">
    <property type="entry name" value="EUKARYOTIC TRANSLATION INITIATION FACTOR 2-ALPHA KINASE EIF2-ALPHA KINASE -RELATED"/>
    <property type="match status" value="1"/>
</dbReference>
<protein>
    <submittedName>
        <fullName evidence="8">Similar to Eif2ak3: Eukaryotic translation initiation factor 2-alpha kinase 3 (Mus musculus)</fullName>
    </submittedName>
</protein>
<dbReference type="Pfam" id="PF00069">
    <property type="entry name" value="Pkinase"/>
    <property type="match status" value="2"/>
</dbReference>
<dbReference type="Gene3D" id="1.10.510.10">
    <property type="entry name" value="Transferase(Phosphotransferase) domain 1"/>
    <property type="match status" value="1"/>
</dbReference>
<feature type="region of interest" description="Disordered" evidence="6">
    <location>
        <begin position="305"/>
        <end position="335"/>
    </location>
</feature>
<feature type="region of interest" description="Disordered" evidence="6">
    <location>
        <begin position="179"/>
        <end position="212"/>
    </location>
</feature>
<dbReference type="GO" id="GO:0005524">
    <property type="term" value="F:ATP binding"/>
    <property type="evidence" value="ECO:0007669"/>
    <property type="project" value="UniProtKB-KW"/>
</dbReference>
<dbReference type="InterPro" id="IPR008271">
    <property type="entry name" value="Ser/Thr_kinase_AS"/>
</dbReference>
<dbReference type="InterPro" id="IPR050339">
    <property type="entry name" value="CC_SR_Kinase"/>
</dbReference>
<evidence type="ECO:0000313" key="9">
    <source>
        <dbReference type="Proteomes" id="UP000786811"/>
    </source>
</evidence>
<dbReference type="PROSITE" id="PS00108">
    <property type="entry name" value="PROTEIN_KINASE_ST"/>
    <property type="match status" value="1"/>
</dbReference>
<dbReference type="SMART" id="SM00220">
    <property type="entry name" value="S_TKc"/>
    <property type="match status" value="1"/>
</dbReference>
<dbReference type="PROSITE" id="PS50011">
    <property type="entry name" value="PROTEIN_KINASE_DOM"/>
    <property type="match status" value="1"/>
</dbReference>
<feature type="domain" description="Protein kinase" evidence="7">
    <location>
        <begin position="102"/>
        <end position="592"/>
    </location>
</feature>
<dbReference type="GO" id="GO:0005737">
    <property type="term" value="C:cytoplasm"/>
    <property type="evidence" value="ECO:0007669"/>
    <property type="project" value="TreeGrafter"/>
</dbReference>
<proteinExistence type="inferred from homology"/>